<dbReference type="SUPFAM" id="SSF82199">
    <property type="entry name" value="SET domain"/>
    <property type="match status" value="1"/>
</dbReference>
<feature type="compositionally biased region" description="Basic residues" evidence="2">
    <location>
        <begin position="331"/>
        <end position="349"/>
    </location>
</feature>
<dbReference type="GO" id="GO:0032259">
    <property type="term" value="P:methylation"/>
    <property type="evidence" value="ECO:0007669"/>
    <property type="project" value="UniProtKB-KW"/>
</dbReference>
<dbReference type="GO" id="GO:0034967">
    <property type="term" value="C:Set3 complex"/>
    <property type="evidence" value="ECO:0007669"/>
    <property type="project" value="TreeGrafter"/>
</dbReference>
<evidence type="ECO:0000256" key="2">
    <source>
        <dbReference type="SAM" id="MobiDB-lite"/>
    </source>
</evidence>
<dbReference type="Pfam" id="PF00856">
    <property type="entry name" value="SET"/>
    <property type="match status" value="1"/>
</dbReference>
<dbReference type="CDD" id="cd10529">
    <property type="entry name" value="SET_SETD5-like"/>
    <property type="match status" value="1"/>
</dbReference>
<feature type="compositionally biased region" description="Acidic residues" evidence="2">
    <location>
        <begin position="504"/>
        <end position="513"/>
    </location>
</feature>
<feature type="non-terminal residue" evidence="4">
    <location>
        <position position="1"/>
    </location>
</feature>
<dbReference type="GO" id="GO:0008170">
    <property type="term" value="F:N-methyltransferase activity"/>
    <property type="evidence" value="ECO:0007669"/>
    <property type="project" value="UniProtKB-ARBA"/>
</dbReference>
<feature type="compositionally biased region" description="Low complexity" evidence="2">
    <location>
        <begin position="809"/>
        <end position="834"/>
    </location>
</feature>
<dbReference type="GO" id="GO:0008276">
    <property type="term" value="F:protein methyltransferase activity"/>
    <property type="evidence" value="ECO:0007669"/>
    <property type="project" value="UniProtKB-ARBA"/>
</dbReference>
<feature type="compositionally biased region" description="Acidic residues" evidence="2">
    <location>
        <begin position="676"/>
        <end position="686"/>
    </location>
</feature>
<feature type="region of interest" description="Disordered" evidence="2">
    <location>
        <begin position="82"/>
        <end position="356"/>
    </location>
</feature>
<feature type="compositionally biased region" description="Low complexity" evidence="2">
    <location>
        <begin position="693"/>
        <end position="704"/>
    </location>
</feature>
<feature type="domain" description="SET" evidence="3">
    <location>
        <begin position="1"/>
        <end position="59"/>
    </location>
</feature>
<dbReference type="InterPro" id="IPR046341">
    <property type="entry name" value="SET_dom_sf"/>
</dbReference>
<feature type="compositionally biased region" description="Polar residues" evidence="2">
    <location>
        <begin position="173"/>
        <end position="185"/>
    </location>
</feature>
<feature type="compositionally biased region" description="Basic and acidic residues" evidence="2">
    <location>
        <begin position="907"/>
        <end position="922"/>
    </location>
</feature>
<proteinExistence type="evidence at transcript level"/>
<reference evidence="4" key="2">
    <citation type="journal article" date="2017" name="Front. Cell. Infect. Microbiol.">
        <title>Analysis of the Salivary Gland Transcriptome of Unfed and Partially Fed Amblyomma sculptum Ticks and Descriptive Proteome of the Saliva.</title>
        <authorList>
            <person name="Esteves E."/>
            <person name="Maruyama S.R."/>
            <person name="Kawahara R."/>
            <person name="Fujita A."/>
            <person name="Martins L.A."/>
            <person name="Righi A.A."/>
            <person name="Costa F.B."/>
            <person name="Palmisano G."/>
            <person name="Labruna M.B."/>
            <person name="Sa-Nunes A."/>
            <person name="Ribeiro J.M.C."/>
            <person name="Fogaca A.C."/>
        </authorList>
    </citation>
    <scope>NUCLEOTIDE SEQUENCE</scope>
</reference>
<feature type="compositionally biased region" description="Low complexity" evidence="2">
    <location>
        <begin position="626"/>
        <end position="641"/>
    </location>
</feature>
<feature type="compositionally biased region" description="Low complexity" evidence="2">
    <location>
        <begin position="858"/>
        <end position="878"/>
    </location>
</feature>
<evidence type="ECO:0000259" key="3">
    <source>
        <dbReference type="PROSITE" id="PS50280"/>
    </source>
</evidence>
<reference evidence="4" key="1">
    <citation type="submission" date="2016-09" db="EMBL/GenBank/DDBJ databases">
        <authorList>
            <person name="Capua I."/>
            <person name="De Benedictis P."/>
            <person name="Joannis T."/>
            <person name="Lombin L.H."/>
            <person name="Cattoli G."/>
        </authorList>
    </citation>
    <scope>NUCLEOTIDE SEQUENCE</scope>
</reference>
<feature type="compositionally biased region" description="Pro residues" evidence="2">
    <location>
        <begin position="963"/>
        <end position="981"/>
    </location>
</feature>
<dbReference type="PROSITE" id="PS50280">
    <property type="entry name" value="SET"/>
    <property type="match status" value="1"/>
</dbReference>
<evidence type="ECO:0000256" key="1">
    <source>
        <dbReference type="ARBA" id="ARBA00022853"/>
    </source>
</evidence>
<feature type="region of interest" description="Disordered" evidence="2">
    <location>
        <begin position="626"/>
        <end position="981"/>
    </location>
</feature>
<dbReference type="EMBL" id="GFAA01003369">
    <property type="protein sequence ID" value="JAU00066.1"/>
    <property type="molecule type" value="mRNA"/>
</dbReference>
<feature type="region of interest" description="Disordered" evidence="2">
    <location>
        <begin position="502"/>
        <end position="544"/>
    </location>
</feature>
<dbReference type="InterPro" id="IPR001214">
    <property type="entry name" value="SET_dom"/>
</dbReference>
<feature type="non-terminal residue" evidence="4">
    <location>
        <position position="981"/>
    </location>
</feature>
<keyword evidence="4" id="KW-0808">Transferase</keyword>
<name>A0A1E1XLE5_AMBSC</name>
<feature type="compositionally biased region" description="Basic and acidic residues" evidence="2">
    <location>
        <begin position="277"/>
        <end position="291"/>
    </location>
</feature>
<feature type="compositionally biased region" description="Basic and acidic residues" evidence="2">
    <location>
        <begin position="751"/>
        <end position="766"/>
    </location>
</feature>
<keyword evidence="1" id="KW-0156">Chromatin regulator</keyword>
<sequence>EGSWVCVDARAYGNEARFVRRSCRPTARVQHTVQGGMLRLYLVASRDIVPGQELTIPFDFDYRHCIHRVTCVCGQDDCRLNRKGRKASGTPSNTPPERKRRGRRMSSSSGSHGTEAPSEPVVVAKVEVKEETPAPAAEEVEEEEEEEATSSGPSLDNTKDSQALAVVCGVADATTTSSNEQQDGSPQLDDPGGQEGTQGNGGDDPDGDPPEPTVSGSRRRKMTREERKIDAIMRAFEKMERTEKRRQQALERMAQHGGSQHGGGRGSLSSGPLKSEGGPHEPRVELDERSNDGPLDIPMAATTTTTAPPEAAELGAAEEEHSRSLQQQHRAASRKGKRRRSTLSRRRTRSNSGGPELLLAAAATVGGLEAVVGCPEGISFPPSSPPCPSSYEALPSPPPLGALSPGSPCQQEAAACQRGYALPKSKRFLMQGWLHEKAEQQEGGGTAATSSSLGGECPVYVRCTPRDGGGISAAHLRRHSCSSAVPNAGGSAKKRWLRQAMFESSEEAPDEGLLESSELPASPMLGGTEDSCHSISPPPGTDLVTPLKKRRLMRESRGSLDSAGALSPATGEAAATLLSFQTPLLLLASQAQQLAPLRQEEEGPPPTTTINTAEEDEQAMLAPQPQLQVVQQQQPEFQPPVDMMPEAPPVADETSNVSGGVGGGSPSLMDDPPTPLDDEESVDWEDGPPASPPAALGPRLLPPLTSGQPSPLELAGRLALALEGRPPCTVPRLPEPLPGPQPDEDEQPAGEEQREALEPGHIHREPAAAAFPKPLRHPAAEPVPEGRPSRSGATGDADAEARPEPPWGRPEGPDASDSSSSTASGAAPLSPGAAMRGGVQKRKVSLSEYRQRMRETARAPTTVPVPSVVALPTPLVTPESPSPVKADPGLPASRGSAAVAPDEDESWPQRERLSQRLRREFGLLDDDSDTERGATGGPPPPPPPGAESGALPPMMPPHVAGLPYPPPPHGYLPVPPLQVPP</sequence>
<evidence type="ECO:0000313" key="4">
    <source>
        <dbReference type="EMBL" id="JAU00066.1"/>
    </source>
</evidence>
<dbReference type="GO" id="GO:0008757">
    <property type="term" value="F:S-adenosylmethionine-dependent methyltransferase activity"/>
    <property type="evidence" value="ECO:0007669"/>
    <property type="project" value="UniProtKB-ARBA"/>
</dbReference>
<feature type="compositionally biased region" description="Acidic residues" evidence="2">
    <location>
        <begin position="138"/>
        <end position="148"/>
    </location>
</feature>
<dbReference type="PANTHER" id="PTHR46462:SF3">
    <property type="entry name" value="UPSET, ISOFORM A"/>
    <property type="match status" value="1"/>
</dbReference>
<feature type="compositionally biased region" description="Low complexity" evidence="2">
    <location>
        <begin position="712"/>
        <end position="725"/>
    </location>
</feature>
<feature type="compositionally biased region" description="Low complexity" evidence="2">
    <location>
        <begin position="300"/>
        <end position="315"/>
    </location>
</feature>
<dbReference type="Gene3D" id="2.170.270.10">
    <property type="entry name" value="SET domain"/>
    <property type="match status" value="1"/>
</dbReference>
<dbReference type="GO" id="GO:0006325">
    <property type="term" value="P:chromatin organization"/>
    <property type="evidence" value="ECO:0007669"/>
    <property type="project" value="UniProtKB-KW"/>
</dbReference>
<dbReference type="PANTHER" id="PTHR46462">
    <property type="entry name" value="UPSET, ISOFORM A"/>
    <property type="match status" value="1"/>
</dbReference>
<dbReference type="GO" id="GO:0070210">
    <property type="term" value="C:Rpd3L-Expanded complex"/>
    <property type="evidence" value="ECO:0007669"/>
    <property type="project" value="TreeGrafter"/>
</dbReference>
<feature type="compositionally biased region" description="Low complexity" evidence="2">
    <location>
        <begin position="946"/>
        <end position="962"/>
    </location>
</feature>
<organism evidence="4">
    <name type="scientific">Amblyomma sculptum</name>
    <name type="common">Tick</name>
    <dbReference type="NCBI Taxonomy" id="1581419"/>
    <lineage>
        <taxon>Eukaryota</taxon>
        <taxon>Metazoa</taxon>
        <taxon>Ecdysozoa</taxon>
        <taxon>Arthropoda</taxon>
        <taxon>Chelicerata</taxon>
        <taxon>Arachnida</taxon>
        <taxon>Acari</taxon>
        <taxon>Parasitiformes</taxon>
        <taxon>Ixodida</taxon>
        <taxon>Ixodoidea</taxon>
        <taxon>Ixodidae</taxon>
        <taxon>Amblyomminae</taxon>
        <taxon>Amblyomma</taxon>
    </lineage>
</organism>
<accession>A0A1E1XLE5</accession>
<feature type="compositionally biased region" description="Low complexity" evidence="2">
    <location>
        <begin position="105"/>
        <end position="125"/>
    </location>
</feature>
<protein>
    <submittedName>
        <fullName evidence="4">Putative histone-lysine n-methyltransferase mll5</fullName>
    </submittedName>
</protein>
<dbReference type="AlphaFoldDB" id="A0A1E1XLE5"/>
<keyword evidence="4" id="KW-0489">Methyltransferase</keyword>
<feature type="compositionally biased region" description="Basic and acidic residues" evidence="2">
    <location>
        <begin position="223"/>
        <end position="249"/>
    </location>
</feature>
<dbReference type="GO" id="GO:0006355">
    <property type="term" value="P:regulation of DNA-templated transcription"/>
    <property type="evidence" value="ECO:0007669"/>
    <property type="project" value="TreeGrafter"/>
</dbReference>
<feature type="compositionally biased region" description="Gly residues" evidence="2">
    <location>
        <begin position="193"/>
        <end position="202"/>
    </location>
</feature>